<dbReference type="InterPro" id="IPR036396">
    <property type="entry name" value="Cyt_P450_sf"/>
</dbReference>
<dbReference type="GO" id="GO:0004497">
    <property type="term" value="F:monooxygenase activity"/>
    <property type="evidence" value="ECO:0007669"/>
    <property type="project" value="InterPro"/>
</dbReference>
<keyword evidence="5" id="KW-1185">Reference proteome</keyword>
<comment type="similarity">
    <text evidence="1">Belongs to the cytochrome P450 family.</text>
</comment>
<reference evidence="4" key="1">
    <citation type="journal article" date="2021" name="Genome Biol. Evol.">
        <title>A High-Quality Reference Genome for a Parasitic Bivalve with Doubly Uniparental Inheritance (Bivalvia: Unionida).</title>
        <authorList>
            <person name="Smith C.H."/>
        </authorList>
    </citation>
    <scope>NUCLEOTIDE SEQUENCE</scope>
    <source>
        <strain evidence="4">CHS0354</strain>
    </source>
</reference>
<evidence type="ECO:0000313" key="4">
    <source>
        <dbReference type="EMBL" id="KAK3605971.1"/>
    </source>
</evidence>
<reference evidence="4" key="2">
    <citation type="journal article" date="2021" name="Genome Biol. Evol.">
        <title>Developing a high-quality reference genome for a parasitic bivalve with doubly uniparental inheritance (Bivalvia: Unionida).</title>
        <authorList>
            <person name="Smith C.H."/>
        </authorList>
    </citation>
    <scope>NUCLEOTIDE SEQUENCE</scope>
    <source>
        <strain evidence="4">CHS0354</strain>
        <tissue evidence="4">Mantle</tissue>
    </source>
</reference>
<dbReference type="InterPro" id="IPR001128">
    <property type="entry name" value="Cyt_P450"/>
</dbReference>
<dbReference type="GO" id="GO:0016705">
    <property type="term" value="F:oxidoreductase activity, acting on paired donors, with incorporation or reduction of molecular oxygen"/>
    <property type="evidence" value="ECO:0007669"/>
    <property type="project" value="InterPro"/>
</dbReference>
<evidence type="ECO:0000256" key="2">
    <source>
        <dbReference type="ARBA" id="ARBA00022723"/>
    </source>
</evidence>
<evidence type="ECO:0000256" key="1">
    <source>
        <dbReference type="ARBA" id="ARBA00010617"/>
    </source>
</evidence>
<dbReference type="EMBL" id="JAEAOA010001198">
    <property type="protein sequence ID" value="KAK3605971.1"/>
    <property type="molecule type" value="Genomic_DNA"/>
</dbReference>
<accession>A0AAE0W934</accession>
<dbReference type="Pfam" id="PF00067">
    <property type="entry name" value="p450"/>
    <property type="match status" value="1"/>
</dbReference>
<dbReference type="PANTHER" id="PTHR24300">
    <property type="entry name" value="CYTOCHROME P450 508A4-RELATED"/>
    <property type="match status" value="1"/>
</dbReference>
<evidence type="ECO:0000256" key="3">
    <source>
        <dbReference type="ARBA" id="ARBA00023004"/>
    </source>
</evidence>
<keyword evidence="3" id="KW-0408">Iron</keyword>
<comment type="caution">
    <text evidence="4">The sequence shown here is derived from an EMBL/GenBank/DDBJ whole genome shotgun (WGS) entry which is preliminary data.</text>
</comment>
<dbReference type="SUPFAM" id="SSF48264">
    <property type="entry name" value="Cytochrome P450"/>
    <property type="match status" value="1"/>
</dbReference>
<dbReference type="AlphaFoldDB" id="A0AAE0W934"/>
<dbReference type="GO" id="GO:0020037">
    <property type="term" value="F:heme binding"/>
    <property type="evidence" value="ECO:0007669"/>
    <property type="project" value="InterPro"/>
</dbReference>
<keyword evidence="2" id="KW-0479">Metal-binding</keyword>
<name>A0AAE0W934_9BIVA</name>
<dbReference type="Proteomes" id="UP001195483">
    <property type="component" value="Unassembled WGS sequence"/>
</dbReference>
<dbReference type="Gene3D" id="1.10.630.10">
    <property type="entry name" value="Cytochrome P450"/>
    <property type="match status" value="1"/>
</dbReference>
<sequence>MIQEMEKRNANISDGWVFREVKEAVGAERHPSLLYRRNLLYIEAFVMEVQAASICNVTTVSLSHMSCSVDTKSVDFDVPKNLPLIPDTDSVLFETIIWDDPDHFQPE</sequence>
<organism evidence="4 5">
    <name type="scientific">Potamilus streckersoni</name>
    <dbReference type="NCBI Taxonomy" id="2493646"/>
    <lineage>
        <taxon>Eukaryota</taxon>
        <taxon>Metazoa</taxon>
        <taxon>Spiralia</taxon>
        <taxon>Lophotrochozoa</taxon>
        <taxon>Mollusca</taxon>
        <taxon>Bivalvia</taxon>
        <taxon>Autobranchia</taxon>
        <taxon>Heteroconchia</taxon>
        <taxon>Palaeoheterodonta</taxon>
        <taxon>Unionida</taxon>
        <taxon>Unionoidea</taxon>
        <taxon>Unionidae</taxon>
        <taxon>Ambleminae</taxon>
        <taxon>Lampsilini</taxon>
        <taxon>Potamilus</taxon>
    </lineage>
</organism>
<gene>
    <name evidence="4" type="ORF">CHS0354_019649</name>
</gene>
<protein>
    <submittedName>
        <fullName evidence="4">Uncharacterized protein</fullName>
    </submittedName>
</protein>
<proteinExistence type="inferred from homology"/>
<reference evidence="4" key="3">
    <citation type="submission" date="2023-05" db="EMBL/GenBank/DDBJ databases">
        <authorList>
            <person name="Smith C.H."/>
        </authorList>
    </citation>
    <scope>NUCLEOTIDE SEQUENCE</scope>
    <source>
        <strain evidence="4">CHS0354</strain>
        <tissue evidence="4">Mantle</tissue>
    </source>
</reference>
<evidence type="ECO:0000313" key="5">
    <source>
        <dbReference type="Proteomes" id="UP001195483"/>
    </source>
</evidence>
<dbReference type="GO" id="GO:0005506">
    <property type="term" value="F:iron ion binding"/>
    <property type="evidence" value="ECO:0007669"/>
    <property type="project" value="InterPro"/>
</dbReference>
<dbReference type="InterPro" id="IPR050182">
    <property type="entry name" value="Cytochrome_P450_fam2"/>
</dbReference>